<gene>
    <name evidence="1" type="ORF">M011DRAFT_16642</name>
</gene>
<reference evidence="1" key="1">
    <citation type="journal article" date="2020" name="Stud. Mycol.">
        <title>101 Dothideomycetes genomes: a test case for predicting lifestyles and emergence of pathogens.</title>
        <authorList>
            <person name="Haridas S."/>
            <person name="Albert R."/>
            <person name="Binder M."/>
            <person name="Bloem J."/>
            <person name="Labutti K."/>
            <person name="Salamov A."/>
            <person name="Andreopoulos B."/>
            <person name="Baker S."/>
            <person name="Barry K."/>
            <person name="Bills G."/>
            <person name="Bluhm B."/>
            <person name="Cannon C."/>
            <person name="Castanera R."/>
            <person name="Culley D."/>
            <person name="Daum C."/>
            <person name="Ezra D."/>
            <person name="Gonzalez J."/>
            <person name="Henrissat B."/>
            <person name="Kuo A."/>
            <person name="Liang C."/>
            <person name="Lipzen A."/>
            <person name="Lutzoni F."/>
            <person name="Magnuson J."/>
            <person name="Mondo S."/>
            <person name="Nolan M."/>
            <person name="Ohm R."/>
            <person name="Pangilinan J."/>
            <person name="Park H.-J."/>
            <person name="Ramirez L."/>
            <person name="Alfaro M."/>
            <person name="Sun H."/>
            <person name="Tritt A."/>
            <person name="Yoshinaga Y."/>
            <person name="Zwiers L.-H."/>
            <person name="Turgeon B."/>
            <person name="Goodwin S."/>
            <person name="Spatafora J."/>
            <person name="Crous P."/>
            <person name="Grigoriev I."/>
        </authorList>
    </citation>
    <scope>NUCLEOTIDE SEQUENCE</scope>
    <source>
        <strain evidence="1">CBS 119925</strain>
    </source>
</reference>
<keyword evidence="2" id="KW-1185">Reference proteome</keyword>
<dbReference type="EMBL" id="MU006561">
    <property type="protein sequence ID" value="KAF2752110.1"/>
    <property type="molecule type" value="Genomic_DNA"/>
</dbReference>
<evidence type="ECO:0000313" key="1">
    <source>
        <dbReference type="EMBL" id="KAF2752110.1"/>
    </source>
</evidence>
<name>A0A6A6VR98_9PLEO</name>
<dbReference type="AlphaFoldDB" id="A0A6A6VR98"/>
<protein>
    <submittedName>
        <fullName evidence="1">Uncharacterized protein</fullName>
    </submittedName>
</protein>
<sequence>MGCGHLWIQYLAIEHGETLSPRSCASILRQDSDLVLSSPEPYSRLWLPAYSIPIETKVRYKCWGGQGDRGYLALSARLLCIWPRPRARKIAKCASFFPFRDTIHLAKRWLGAADLASYRSGRRQGVLECSTLNDECRVMFCGSSPGNPRLWFLGSGKVRVFRQAAAAGKLTY</sequence>
<accession>A0A6A6VR98</accession>
<evidence type="ECO:0000313" key="2">
    <source>
        <dbReference type="Proteomes" id="UP000799440"/>
    </source>
</evidence>
<organism evidence="1 2">
    <name type="scientific">Sporormia fimetaria CBS 119925</name>
    <dbReference type="NCBI Taxonomy" id="1340428"/>
    <lineage>
        <taxon>Eukaryota</taxon>
        <taxon>Fungi</taxon>
        <taxon>Dikarya</taxon>
        <taxon>Ascomycota</taxon>
        <taxon>Pezizomycotina</taxon>
        <taxon>Dothideomycetes</taxon>
        <taxon>Pleosporomycetidae</taxon>
        <taxon>Pleosporales</taxon>
        <taxon>Sporormiaceae</taxon>
        <taxon>Sporormia</taxon>
    </lineage>
</organism>
<proteinExistence type="predicted"/>
<dbReference type="Proteomes" id="UP000799440">
    <property type="component" value="Unassembled WGS sequence"/>
</dbReference>